<name>E8V404_TERSS</name>
<dbReference type="EC" id="2.7.10.2" evidence="3"/>
<reference evidence="3 4" key="1">
    <citation type="journal article" date="2012" name="Stand. Genomic Sci.">
        <title>Complete genome sequence of Terriglobus saanensis type strain SP1PR4(T), an Acidobacteria from tundra soil.</title>
        <authorList>
            <person name="Rawat S.R."/>
            <person name="Mannisto M.K."/>
            <person name="Starovoytov V."/>
            <person name="Goodwin L."/>
            <person name="Nolan M."/>
            <person name="Hauser L."/>
            <person name="Land M."/>
            <person name="Davenport K.W."/>
            <person name="Woyke T."/>
            <person name="Haggblom M.M."/>
        </authorList>
    </citation>
    <scope>NUCLEOTIDE SEQUENCE</scope>
    <source>
        <strain evidence="4">ATCC BAA-1853 / DSM 23119 / SP1PR4</strain>
    </source>
</reference>
<evidence type="ECO:0000256" key="1">
    <source>
        <dbReference type="ARBA" id="ARBA00022741"/>
    </source>
</evidence>
<keyword evidence="1" id="KW-0547">Nucleotide-binding</keyword>
<keyword evidence="3" id="KW-0808">Transferase</keyword>
<organism evidence="3 4">
    <name type="scientific">Terriglobus saanensis (strain ATCC BAA-1853 / DSM 23119 / SP1PR4)</name>
    <dbReference type="NCBI Taxonomy" id="401053"/>
    <lineage>
        <taxon>Bacteria</taxon>
        <taxon>Pseudomonadati</taxon>
        <taxon>Acidobacteriota</taxon>
        <taxon>Terriglobia</taxon>
        <taxon>Terriglobales</taxon>
        <taxon>Acidobacteriaceae</taxon>
        <taxon>Terriglobus</taxon>
    </lineage>
</organism>
<evidence type="ECO:0000313" key="3">
    <source>
        <dbReference type="EMBL" id="ADV81418.1"/>
    </source>
</evidence>
<dbReference type="Proteomes" id="UP000006844">
    <property type="component" value="Chromosome"/>
</dbReference>
<dbReference type="InterPro" id="IPR005702">
    <property type="entry name" value="Wzc-like_C"/>
</dbReference>
<dbReference type="OrthoDB" id="9775724at2"/>
<dbReference type="PANTHER" id="PTHR32309">
    <property type="entry name" value="TYROSINE-PROTEIN KINASE"/>
    <property type="match status" value="1"/>
</dbReference>
<dbReference type="NCBIfam" id="TIGR01007">
    <property type="entry name" value="eps_fam"/>
    <property type="match status" value="1"/>
</dbReference>
<accession>E8V404</accession>
<dbReference type="HOGENOM" id="CLU_052027_2_1_0"/>
<evidence type="ECO:0000256" key="2">
    <source>
        <dbReference type="ARBA" id="ARBA00022840"/>
    </source>
</evidence>
<gene>
    <name evidence="3" type="ordered locus">AciPR4_0583</name>
</gene>
<dbReference type="GO" id="GO:0004715">
    <property type="term" value="F:non-membrane spanning protein tyrosine kinase activity"/>
    <property type="evidence" value="ECO:0007669"/>
    <property type="project" value="UniProtKB-EC"/>
</dbReference>
<sequence>MSKIYEALLRAELDRVALQEGRDSKLQQSDSLEGAFHIAGEAKTEITPAPLAYAEPDQLVSPFDGGTSVFGQIRKSVWTPRMESLPSLMHRGASVEQFRSLRSHLYELRAAKTLKSVLVSSGLPQEGKSFVAANLALSLALHKNSKVLLIDGDMRRPTLHSILGCGLEPGLADYLSGESRLLDVMQQPMVAANSGEKLDQRLEALTFMSGGAGADRASDLSSNKRFDELIATVSPYFDWIIVDSSPINLVSDAANLGRACDGVLLVARAANTQLATAKKAVAEFKAANLLGFVLNAAAAPPKGNGYYGYYGEDTAKA</sequence>
<dbReference type="KEGG" id="tsa:AciPR4_0583"/>
<dbReference type="RefSeq" id="WP_013567151.1">
    <property type="nucleotide sequence ID" value="NC_014963.1"/>
</dbReference>
<dbReference type="eggNOG" id="COG0489">
    <property type="taxonomic scope" value="Bacteria"/>
</dbReference>
<evidence type="ECO:0000313" key="4">
    <source>
        <dbReference type="Proteomes" id="UP000006844"/>
    </source>
</evidence>
<dbReference type="SUPFAM" id="SSF52540">
    <property type="entry name" value="P-loop containing nucleoside triphosphate hydrolases"/>
    <property type="match status" value="1"/>
</dbReference>
<dbReference type="EMBL" id="CP002467">
    <property type="protein sequence ID" value="ADV81418.1"/>
    <property type="molecule type" value="Genomic_DNA"/>
</dbReference>
<dbReference type="AlphaFoldDB" id="E8V404"/>
<dbReference type="CDD" id="cd05387">
    <property type="entry name" value="BY-kinase"/>
    <property type="match status" value="1"/>
</dbReference>
<protein>
    <submittedName>
        <fullName evidence="3">Capsular exopolysaccharide family</fullName>
        <ecNumber evidence="3">2.7.10.2</ecNumber>
    </submittedName>
</protein>
<dbReference type="PANTHER" id="PTHR32309:SF13">
    <property type="entry name" value="FERRIC ENTEROBACTIN TRANSPORT PROTEIN FEPE"/>
    <property type="match status" value="1"/>
</dbReference>
<dbReference type="Gene3D" id="3.40.50.300">
    <property type="entry name" value="P-loop containing nucleotide triphosphate hydrolases"/>
    <property type="match status" value="1"/>
</dbReference>
<keyword evidence="2" id="KW-0067">ATP-binding</keyword>
<dbReference type="GO" id="GO:0005524">
    <property type="term" value="F:ATP binding"/>
    <property type="evidence" value="ECO:0007669"/>
    <property type="project" value="UniProtKB-KW"/>
</dbReference>
<dbReference type="GO" id="GO:0005886">
    <property type="term" value="C:plasma membrane"/>
    <property type="evidence" value="ECO:0007669"/>
    <property type="project" value="TreeGrafter"/>
</dbReference>
<dbReference type="InterPro" id="IPR050445">
    <property type="entry name" value="Bact_polysacc_biosynth/exp"/>
</dbReference>
<keyword evidence="4" id="KW-1185">Reference proteome</keyword>
<dbReference type="InterPro" id="IPR027417">
    <property type="entry name" value="P-loop_NTPase"/>
</dbReference>
<dbReference type="STRING" id="401053.AciPR4_0583"/>
<proteinExistence type="predicted"/>